<evidence type="ECO:0000256" key="1">
    <source>
        <dbReference type="ARBA" id="ARBA00022801"/>
    </source>
</evidence>
<feature type="region of interest" description="Disordered" evidence="2">
    <location>
        <begin position="18"/>
        <end position="40"/>
    </location>
</feature>
<dbReference type="PANTHER" id="PTHR33308">
    <property type="entry name" value="PEPTIDOGLYCAN HYDROLASE FLGJ"/>
    <property type="match status" value="1"/>
</dbReference>
<dbReference type="RefSeq" id="YP_009275798.1">
    <property type="nucleotide sequence ID" value="NC_030933.1"/>
</dbReference>
<dbReference type="InterPro" id="IPR002901">
    <property type="entry name" value="MGlyc_endo_b_GlcNAc-like_dom"/>
</dbReference>
<feature type="domain" description="Mannosyl-glycoprotein endo-beta-N-acetylglucosamidase-like" evidence="3">
    <location>
        <begin position="106"/>
        <end position="242"/>
    </location>
</feature>
<dbReference type="KEGG" id="vg:28802254"/>
<dbReference type="InterPro" id="IPR051056">
    <property type="entry name" value="Glycosyl_Hydrolase_73"/>
</dbReference>
<name>A0A0U1ZVY5_9CAUD</name>
<dbReference type="SMART" id="SM00047">
    <property type="entry name" value="LYZ2"/>
    <property type="match status" value="1"/>
</dbReference>
<keyword evidence="5" id="KW-1185">Reference proteome</keyword>
<dbReference type="PANTHER" id="PTHR33308:SF9">
    <property type="entry name" value="PEPTIDOGLYCAN HYDROLASE FLGJ"/>
    <property type="match status" value="1"/>
</dbReference>
<gene>
    <name evidence="4" type="ORF">Stau2_41</name>
</gene>
<dbReference type="Proteomes" id="UP000207597">
    <property type="component" value="Segment"/>
</dbReference>
<protein>
    <submittedName>
        <fullName evidence="4">Tail lysin</fullName>
    </submittedName>
</protein>
<dbReference type="Pfam" id="PF01832">
    <property type="entry name" value="Glucosaminidase"/>
    <property type="match status" value="1"/>
</dbReference>
<dbReference type="GeneID" id="28802254"/>
<evidence type="ECO:0000313" key="5">
    <source>
        <dbReference type="Proteomes" id="UP000207597"/>
    </source>
</evidence>
<evidence type="ECO:0000259" key="3">
    <source>
        <dbReference type="SMART" id="SM00047"/>
    </source>
</evidence>
<sequence length="289" mass="31860">MKVYYCLYVLTYGINDKSQSKDRQKAEEKREKNNDSREGNVTVYSHFLDHLADNLTNKGSSSNDSSSGGTLDYLDGKNFTDKDVTKHDLGKTAKGVNAEMLNKWIESQAPSNSKMRGLGELYMKAGKESGLDPRYLVAHSAVETGWGTSNLSKGGDPNKGNWFGIGAFDNNPNNGFNYGLGIVGGAKWIRDNFYNKGQKNLHDMRHNNGVHEYATAGNWDTMIASIMKGSDKFIGGGGGGSDVMPRHALKNDHQPKNLKYNIEVPKSKNPNETGKAIGRKLKQLLESNF</sequence>
<feature type="compositionally biased region" description="Basic and acidic residues" evidence="2">
    <location>
        <begin position="18"/>
        <end position="38"/>
    </location>
</feature>
<accession>A0A0U1ZVY5</accession>
<evidence type="ECO:0000313" key="4">
    <source>
        <dbReference type="EMBL" id="AKA61292.1"/>
    </source>
</evidence>
<proteinExistence type="predicted"/>
<evidence type="ECO:0000256" key="2">
    <source>
        <dbReference type="SAM" id="MobiDB-lite"/>
    </source>
</evidence>
<keyword evidence="1" id="KW-0378">Hydrolase</keyword>
<dbReference type="Gene3D" id="1.10.530.10">
    <property type="match status" value="1"/>
</dbReference>
<dbReference type="SMR" id="A0A0U1ZVY5"/>
<reference evidence="4 5" key="1">
    <citation type="journal article" date="2016" name="Virus Genes">
        <title>Genomic analysis of Staphylococcus phage Stau2 isolated from medical specimen.</title>
        <authorList>
            <person name="Hsieh S.E."/>
            <person name="Tseng Y.H."/>
            <person name="Lo H.H."/>
            <person name="Chen S.T."/>
            <person name="Wu C.N."/>
        </authorList>
    </citation>
    <scope>NUCLEOTIDE SEQUENCE [LARGE SCALE GENOMIC DNA]</scope>
</reference>
<dbReference type="EMBL" id="KP881332">
    <property type="protein sequence ID" value="AKA61292.1"/>
    <property type="molecule type" value="Genomic_DNA"/>
</dbReference>
<dbReference type="GO" id="GO:0004040">
    <property type="term" value="F:amidase activity"/>
    <property type="evidence" value="ECO:0007669"/>
    <property type="project" value="InterPro"/>
</dbReference>
<organism evidence="4 5">
    <name type="scientific">Staphylococcus phage Stau2</name>
    <dbReference type="NCBI Taxonomy" id="1200862"/>
    <lineage>
        <taxon>Viruses</taxon>
        <taxon>Duplodnaviria</taxon>
        <taxon>Heunggongvirae</taxon>
        <taxon>Uroviricota</taxon>
        <taxon>Caudoviricetes</taxon>
        <taxon>Herelleviridae</taxon>
        <taxon>Twortvirinae</taxon>
        <taxon>Silviavirus</taxon>
        <taxon>Silviavirus stau2</taxon>
    </lineage>
</organism>